<dbReference type="InterPro" id="IPR036420">
    <property type="entry name" value="BRCT_dom_sf"/>
</dbReference>
<evidence type="ECO:0000259" key="3">
    <source>
        <dbReference type="PROSITE" id="PS50172"/>
    </source>
</evidence>
<evidence type="ECO:0000313" key="5">
    <source>
        <dbReference type="Proteomes" id="UP000247409"/>
    </source>
</evidence>
<name>A0A2V3IKK5_9FLOR</name>
<feature type="domain" description="BRCT" evidence="3">
    <location>
        <begin position="489"/>
        <end position="587"/>
    </location>
</feature>
<dbReference type="Gene3D" id="3.40.50.10190">
    <property type="entry name" value="BRCT domain"/>
    <property type="match status" value="4"/>
</dbReference>
<protein>
    <submittedName>
        <fullName evidence="4">BRCT domain-containing protein</fullName>
    </submittedName>
</protein>
<evidence type="ECO:0000256" key="1">
    <source>
        <dbReference type="ARBA" id="ARBA00022737"/>
    </source>
</evidence>
<sequence>MNASLTASQTVSAIRRTRLSAMLSRKRQRPPALHGCTICVAGFSDDDKLAIVSHIRRMGATFSEHINPKTTHLVCERAGSEIHRAACEHNSREGVTPIIIVHRSWLESCQAAAMHTDTPAHVVLPLSGMIVCSSGFEAEEKHQISNTAKELGATYSKSLTADCTHLICKKAAGDKYEFAKEVPEMFIVNRHWIESCAELGLLLDETRFSFRPLDSKHSRSSSGTEVAPSCANSSSITPLSHRPSSRVYTKWQDASPSDVLDAVTLYLTESPLRENDKHAPLRAKALQLANLGGASLSAELTDLVNYIIVVRMPVAPSKIPIIRKAQQRGSITTTLEWLEQCILHQKLLSTANFEPPQLGQVLMPDSSQPSSQAQTITSSVFLGMRVAVGPLAVRDTSTTYTVCAQLASGRAKVLAHDAAGYVTSGTPTHVLCAPNVGARELEVVKDAQAKNVKVLKVTPFWVDMCVKAETLLPVFICSLFSPVPYEMPLSDMVTQKVSLSISGFRNERERDWNRRREVLKRLAVMLGAKCSERMRRRQTNYLIADSRVGESEKVVKAREWGIKVVTHEWLLACARAGKVVGAEGYAFGSDDIPTRSPGQSPNSKMEPLRSEARSQASMELPDSDAIVLFQKLSAKIKVGKEDDADCREEVLKETIRFSRRSRSVSRDGADDERSWSMDASQSQVIVHRDLTPPPSPTQKVKRPRLTL</sequence>
<dbReference type="InterPro" id="IPR001357">
    <property type="entry name" value="BRCT_dom"/>
</dbReference>
<gene>
    <name evidence="4" type="ORF">BWQ96_07629</name>
</gene>
<dbReference type="InterPro" id="IPR059215">
    <property type="entry name" value="BRCT2_TopBP1-like"/>
</dbReference>
<dbReference type="CDD" id="cd00027">
    <property type="entry name" value="BRCT"/>
    <property type="match status" value="1"/>
</dbReference>
<keyword evidence="5" id="KW-1185">Reference proteome</keyword>
<dbReference type="SMART" id="SM00292">
    <property type="entry name" value="BRCT"/>
    <property type="match status" value="4"/>
</dbReference>
<dbReference type="PANTHER" id="PTHR13561">
    <property type="entry name" value="DNA REPLICATION REGULATOR DPB11-RELATED"/>
    <property type="match status" value="1"/>
</dbReference>
<dbReference type="GO" id="GO:0006270">
    <property type="term" value="P:DNA replication initiation"/>
    <property type="evidence" value="ECO:0007669"/>
    <property type="project" value="TreeGrafter"/>
</dbReference>
<dbReference type="CDD" id="cd17731">
    <property type="entry name" value="BRCT_TopBP1_rpt2_like"/>
    <property type="match status" value="2"/>
</dbReference>
<feature type="compositionally biased region" description="Polar residues" evidence="2">
    <location>
        <begin position="220"/>
        <end position="238"/>
    </location>
</feature>
<dbReference type="AlphaFoldDB" id="A0A2V3IKK5"/>
<feature type="domain" description="BRCT" evidence="3">
    <location>
        <begin position="121"/>
        <end position="210"/>
    </location>
</feature>
<dbReference type="GO" id="GO:0007095">
    <property type="term" value="P:mitotic G2 DNA damage checkpoint signaling"/>
    <property type="evidence" value="ECO:0007669"/>
    <property type="project" value="TreeGrafter"/>
</dbReference>
<dbReference type="STRING" id="448386.A0A2V3IKK5"/>
<comment type="caution">
    <text evidence="4">The sequence shown here is derived from an EMBL/GenBank/DDBJ whole genome shotgun (WGS) entry which is preliminary data.</text>
</comment>
<dbReference type="Pfam" id="PF12738">
    <property type="entry name" value="PTCB-BRCT"/>
    <property type="match status" value="3"/>
</dbReference>
<feature type="domain" description="BRCT" evidence="3">
    <location>
        <begin position="255"/>
        <end position="355"/>
    </location>
</feature>
<dbReference type="EMBL" id="NBIV01000155">
    <property type="protein sequence ID" value="PXF42625.1"/>
    <property type="molecule type" value="Genomic_DNA"/>
</dbReference>
<proteinExistence type="predicted"/>
<dbReference type="OrthoDB" id="1935339at2759"/>
<accession>A0A2V3IKK5</accession>
<dbReference type="SUPFAM" id="SSF52113">
    <property type="entry name" value="BRCT domain"/>
    <property type="match status" value="4"/>
</dbReference>
<keyword evidence="1" id="KW-0677">Repeat</keyword>
<evidence type="ECO:0000256" key="2">
    <source>
        <dbReference type="SAM" id="MobiDB-lite"/>
    </source>
</evidence>
<organism evidence="4 5">
    <name type="scientific">Gracilariopsis chorda</name>
    <dbReference type="NCBI Taxonomy" id="448386"/>
    <lineage>
        <taxon>Eukaryota</taxon>
        <taxon>Rhodophyta</taxon>
        <taxon>Florideophyceae</taxon>
        <taxon>Rhodymeniophycidae</taxon>
        <taxon>Gracilariales</taxon>
        <taxon>Gracilariaceae</taxon>
        <taxon>Gracilariopsis</taxon>
    </lineage>
</organism>
<evidence type="ECO:0000313" key="4">
    <source>
        <dbReference type="EMBL" id="PXF42625.1"/>
    </source>
</evidence>
<dbReference type="GO" id="GO:0033314">
    <property type="term" value="P:mitotic DNA replication checkpoint signaling"/>
    <property type="evidence" value="ECO:0007669"/>
    <property type="project" value="TreeGrafter"/>
</dbReference>
<dbReference type="PROSITE" id="PS50172">
    <property type="entry name" value="BRCT"/>
    <property type="match status" value="4"/>
</dbReference>
<feature type="compositionally biased region" description="Basic and acidic residues" evidence="2">
    <location>
        <begin position="664"/>
        <end position="675"/>
    </location>
</feature>
<reference evidence="4 5" key="1">
    <citation type="journal article" date="2018" name="Mol. Biol. Evol.">
        <title>Analysis of the draft genome of the red seaweed Gracilariopsis chorda provides insights into genome size evolution in Rhodophyta.</title>
        <authorList>
            <person name="Lee J."/>
            <person name="Yang E.C."/>
            <person name="Graf L."/>
            <person name="Yang J.H."/>
            <person name="Qiu H."/>
            <person name="Zel Zion U."/>
            <person name="Chan C.X."/>
            <person name="Stephens T.G."/>
            <person name="Weber A.P.M."/>
            <person name="Boo G.H."/>
            <person name="Boo S.M."/>
            <person name="Kim K.M."/>
            <person name="Shin Y."/>
            <person name="Jung M."/>
            <person name="Lee S.J."/>
            <person name="Yim H.S."/>
            <person name="Lee J.H."/>
            <person name="Bhattacharya D."/>
            <person name="Yoon H.S."/>
        </authorList>
    </citation>
    <scope>NUCLEOTIDE SEQUENCE [LARGE SCALE GENOMIC DNA]</scope>
    <source>
        <strain evidence="4 5">SKKU-2015</strain>
        <tissue evidence="4">Whole body</tissue>
    </source>
</reference>
<feature type="region of interest" description="Disordered" evidence="2">
    <location>
        <begin position="214"/>
        <end position="242"/>
    </location>
</feature>
<feature type="domain" description="BRCT" evidence="3">
    <location>
        <begin position="28"/>
        <end position="109"/>
    </location>
</feature>
<dbReference type="Proteomes" id="UP000247409">
    <property type="component" value="Unassembled WGS sequence"/>
</dbReference>
<dbReference type="PANTHER" id="PTHR13561:SF20">
    <property type="entry name" value="DNA TOPOISOMERASE 2-BINDING PROTEIN 1"/>
    <property type="match status" value="1"/>
</dbReference>
<feature type="region of interest" description="Disordered" evidence="2">
    <location>
        <begin position="659"/>
        <end position="707"/>
    </location>
</feature>
<feature type="region of interest" description="Disordered" evidence="2">
    <location>
        <begin position="588"/>
        <end position="617"/>
    </location>
</feature>